<dbReference type="Proteomes" id="UP000507954">
    <property type="component" value="Unassembled WGS sequence"/>
</dbReference>
<dbReference type="AlphaFoldDB" id="A0A508WTI6"/>
<dbReference type="RefSeq" id="WP_180161709.1">
    <property type="nucleotide sequence ID" value="NZ_CABFNB010000079.1"/>
</dbReference>
<evidence type="ECO:0008006" key="2">
    <source>
        <dbReference type="Google" id="ProtNLM"/>
    </source>
</evidence>
<organism evidence="1">
    <name type="scientific">Sinorhizobium medicae</name>
    <dbReference type="NCBI Taxonomy" id="110321"/>
    <lineage>
        <taxon>Bacteria</taxon>
        <taxon>Pseudomonadati</taxon>
        <taxon>Pseudomonadota</taxon>
        <taxon>Alphaproteobacteria</taxon>
        <taxon>Hyphomicrobiales</taxon>
        <taxon>Rhizobiaceae</taxon>
        <taxon>Sinorhizobium/Ensifer group</taxon>
        <taxon>Sinorhizobium</taxon>
    </lineage>
</organism>
<name>A0A508WTI6_9HYPH</name>
<dbReference type="InterPro" id="IPR007358">
    <property type="entry name" value="Nucleoid_associated_NdpA"/>
</dbReference>
<accession>A0A508WTI6</accession>
<sequence length="352" mass="38894">MPLENVTINRICLHEVHRRSDAGGVVRPTYGTGLLALSQEALGAFRSRVVAAFKSTAQCMEMAIREYGDGSVITNGVHLVSAADPDFVQHSRVFADALANAQGSRQIPGGLMVVFDGTLGHPATSFFGLMKAELHEGFIKTNDLQARFVSDLFLSPKTKLYKIGLFVSNGLNPRPNLPDGWAAVVYDSAMTASQRDNAATYFHSTFLGLDVPANAAQQVKKFFEQTRAFIRATDLPEEQKVDLYNGLYTYLKLDRGNTIQTSRFAETYMDDVLAEDYIRHMRQQRFPDGAVAKDITEISGNLRLRKFKFPRAITLTGPPDAVRDLVTVEAINGEDGAAWTQITIRGRIEAQE</sequence>
<evidence type="ECO:0000313" key="1">
    <source>
        <dbReference type="EMBL" id="VTZ60535.1"/>
    </source>
</evidence>
<protein>
    <recommendedName>
        <fullName evidence="2">Nucleoid-associated protein</fullName>
    </recommendedName>
</protein>
<dbReference type="EMBL" id="CABFNB010000079">
    <property type="protein sequence ID" value="VTZ60535.1"/>
    <property type="molecule type" value="Genomic_DNA"/>
</dbReference>
<dbReference type="Pfam" id="PF04245">
    <property type="entry name" value="NA37"/>
    <property type="match status" value="1"/>
</dbReference>
<gene>
    <name evidence="1" type="ORF">EMEDMD4_170028</name>
</gene>
<reference evidence="1" key="1">
    <citation type="submission" date="2019-06" db="EMBL/GenBank/DDBJ databases">
        <authorList>
            <person name="Le Quere A."/>
            <person name="Colella S."/>
        </authorList>
    </citation>
    <scope>NUCLEOTIDE SEQUENCE</scope>
    <source>
        <strain evidence="1">EmedicaeMD41</strain>
    </source>
</reference>
<proteinExistence type="predicted"/>
<dbReference type="GO" id="GO:0009295">
    <property type="term" value="C:nucleoid"/>
    <property type="evidence" value="ECO:0007669"/>
    <property type="project" value="InterPro"/>
</dbReference>